<dbReference type="CDD" id="cd05325">
    <property type="entry name" value="carb_red_sniffer_like_SDR_c"/>
    <property type="match status" value="1"/>
</dbReference>
<dbReference type="InterPro" id="IPR052184">
    <property type="entry name" value="SDR_enzymes"/>
</dbReference>
<proteinExistence type="predicted"/>
<protein>
    <recommendedName>
        <fullName evidence="3">NAD(P)-binding protein</fullName>
    </recommendedName>
</protein>
<evidence type="ECO:0000313" key="1">
    <source>
        <dbReference type="EMBL" id="EMD33051.1"/>
    </source>
</evidence>
<dbReference type="Pfam" id="PF00106">
    <property type="entry name" value="adh_short"/>
    <property type="match status" value="1"/>
</dbReference>
<reference evidence="1 2" key="1">
    <citation type="journal article" date="2012" name="Proc. Natl. Acad. Sci. U.S.A.">
        <title>Comparative genomics of Ceriporiopsis subvermispora and Phanerochaete chrysosporium provide insight into selective ligninolysis.</title>
        <authorList>
            <person name="Fernandez-Fueyo E."/>
            <person name="Ruiz-Duenas F.J."/>
            <person name="Ferreira P."/>
            <person name="Floudas D."/>
            <person name="Hibbett D.S."/>
            <person name="Canessa P."/>
            <person name="Larrondo L.F."/>
            <person name="James T.Y."/>
            <person name="Seelenfreund D."/>
            <person name="Lobos S."/>
            <person name="Polanco R."/>
            <person name="Tello M."/>
            <person name="Honda Y."/>
            <person name="Watanabe T."/>
            <person name="Watanabe T."/>
            <person name="Ryu J.S."/>
            <person name="Kubicek C.P."/>
            <person name="Schmoll M."/>
            <person name="Gaskell J."/>
            <person name="Hammel K.E."/>
            <person name="St John F.J."/>
            <person name="Vanden Wymelenberg A."/>
            <person name="Sabat G."/>
            <person name="Splinter BonDurant S."/>
            <person name="Syed K."/>
            <person name="Yadav J.S."/>
            <person name="Doddapaneni H."/>
            <person name="Subramanian V."/>
            <person name="Lavin J.L."/>
            <person name="Oguiza J.A."/>
            <person name="Perez G."/>
            <person name="Pisabarro A.G."/>
            <person name="Ramirez L."/>
            <person name="Santoyo F."/>
            <person name="Master E."/>
            <person name="Coutinho P.M."/>
            <person name="Henrissat B."/>
            <person name="Lombard V."/>
            <person name="Magnuson J.K."/>
            <person name="Kuees U."/>
            <person name="Hori C."/>
            <person name="Igarashi K."/>
            <person name="Samejima M."/>
            <person name="Held B.W."/>
            <person name="Barry K.W."/>
            <person name="LaButti K.M."/>
            <person name="Lapidus A."/>
            <person name="Lindquist E.A."/>
            <person name="Lucas S.M."/>
            <person name="Riley R."/>
            <person name="Salamov A.A."/>
            <person name="Hoffmeister D."/>
            <person name="Schwenk D."/>
            <person name="Hadar Y."/>
            <person name="Yarden O."/>
            <person name="de Vries R.P."/>
            <person name="Wiebenga A."/>
            <person name="Stenlid J."/>
            <person name="Eastwood D."/>
            <person name="Grigoriev I.V."/>
            <person name="Berka R.M."/>
            <person name="Blanchette R.A."/>
            <person name="Kersten P."/>
            <person name="Martinez A.T."/>
            <person name="Vicuna R."/>
            <person name="Cullen D."/>
        </authorList>
    </citation>
    <scope>NUCLEOTIDE SEQUENCE [LARGE SCALE GENOMIC DNA]</scope>
    <source>
        <strain evidence="1 2">B</strain>
    </source>
</reference>
<keyword evidence="2" id="KW-1185">Reference proteome</keyword>
<dbReference type="InterPro" id="IPR002347">
    <property type="entry name" value="SDR_fam"/>
</dbReference>
<organism evidence="1 2">
    <name type="scientific">Ceriporiopsis subvermispora (strain B)</name>
    <name type="common">White-rot fungus</name>
    <name type="synonym">Gelatoporia subvermispora</name>
    <dbReference type="NCBI Taxonomy" id="914234"/>
    <lineage>
        <taxon>Eukaryota</taxon>
        <taxon>Fungi</taxon>
        <taxon>Dikarya</taxon>
        <taxon>Basidiomycota</taxon>
        <taxon>Agaricomycotina</taxon>
        <taxon>Agaricomycetes</taxon>
        <taxon>Polyporales</taxon>
        <taxon>Gelatoporiaceae</taxon>
        <taxon>Gelatoporia</taxon>
    </lineage>
</organism>
<accession>M2R2D7</accession>
<dbReference type="HOGENOM" id="CLU_010194_9_2_1"/>
<dbReference type="PRINTS" id="PR00081">
    <property type="entry name" value="GDHRDH"/>
</dbReference>
<dbReference type="GO" id="GO:0016616">
    <property type="term" value="F:oxidoreductase activity, acting on the CH-OH group of donors, NAD or NADP as acceptor"/>
    <property type="evidence" value="ECO:0007669"/>
    <property type="project" value="TreeGrafter"/>
</dbReference>
<evidence type="ECO:0008006" key="3">
    <source>
        <dbReference type="Google" id="ProtNLM"/>
    </source>
</evidence>
<sequence length="269" mass="28991">MPSYLITGASRGIGLEFVRQLSKYPSNRVFALVRNKHTAPQLLALSTQHPNVRVLQADVVDYASLKAAAAEVASATGGTLDYLINNAALIDQERHMLALDGYPEGQEALLEEDIHKHIQVNVIGVIHTINAFLPLVRAGSTKKVISISSGLGDHASTVVSGYAFSAPYSISKAALNLAVAKYAAQYKDEGVLFAAISPGLVNTAQKPPSPEELEVFAQMVERFKVAAPGWDGRPLEPEQSVKMVLAVIDRLTIKDTGAFLSHHGNKEWL</sequence>
<dbReference type="PANTHER" id="PTHR45458:SF3">
    <property type="entry name" value="CHAIN DEHYDROGENASE (ATSC), PUTATIVE-RELATED"/>
    <property type="match status" value="1"/>
</dbReference>
<dbReference type="InterPro" id="IPR036291">
    <property type="entry name" value="NAD(P)-bd_dom_sf"/>
</dbReference>
<dbReference type="EMBL" id="KB445807">
    <property type="protein sequence ID" value="EMD33051.1"/>
    <property type="molecule type" value="Genomic_DNA"/>
</dbReference>
<dbReference type="SUPFAM" id="SSF51735">
    <property type="entry name" value="NAD(P)-binding Rossmann-fold domains"/>
    <property type="match status" value="1"/>
</dbReference>
<dbReference type="PANTHER" id="PTHR45458">
    <property type="entry name" value="SHORT-CHAIN DEHYDROGENASE/REDUCTASE SDR"/>
    <property type="match status" value="1"/>
</dbReference>
<evidence type="ECO:0000313" key="2">
    <source>
        <dbReference type="Proteomes" id="UP000016930"/>
    </source>
</evidence>
<dbReference type="Proteomes" id="UP000016930">
    <property type="component" value="Unassembled WGS sequence"/>
</dbReference>
<gene>
    <name evidence="1" type="ORF">CERSUDRAFT_98663</name>
</gene>
<name>M2R2D7_CERS8</name>
<dbReference type="Gene3D" id="3.40.50.720">
    <property type="entry name" value="NAD(P)-binding Rossmann-like Domain"/>
    <property type="match status" value="1"/>
</dbReference>
<dbReference type="OrthoDB" id="9876299at2759"/>
<dbReference type="AlphaFoldDB" id="M2R2D7"/>